<dbReference type="GO" id="GO:0016747">
    <property type="term" value="F:acyltransferase activity, transferring groups other than amino-acyl groups"/>
    <property type="evidence" value="ECO:0007669"/>
    <property type="project" value="InterPro"/>
</dbReference>
<evidence type="ECO:0000313" key="3">
    <source>
        <dbReference type="Proteomes" id="UP000530564"/>
    </source>
</evidence>
<organism evidence="2 3">
    <name type="scientific">Phenylobacterium haematophilum</name>
    <dbReference type="NCBI Taxonomy" id="98513"/>
    <lineage>
        <taxon>Bacteria</taxon>
        <taxon>Pseudomonadati</taxon>
        <taxon>Pseudomonadota</taxon>
        <taxon>Alphaproteobacteria</taxon>
        <taxon>Caulobacterales</taxon>
        <taxon>Caulobacteraceae</taxon>
        <taxon>Phenylobacterium</taxon>
    </lineage>
</organism>
<dbReference type="InterPro" id="IPR000182">
    <property type="entry name" value="GNAT_dom"/>
</dbReference>
<evidence type="ECO:0000259" key="1">
    <source>
        <dbReference type="PROSITE" id="PS51186"/>
    </source>
</evidence>
<keyword evidence="2" id="KW-0687">Ribonucleoprotein</keyword>
<sequence>MGTTTQAADWRLEPISGADRDVVEIIGLPPEQEAFAGSLDEVFGRLNQSDAVGLEQGFAVIEPGGEVVGFFVLREGLRRPPWAPPGTVSLHNFRVRPGFQGKGVGRRCISLLEEWFVRERPVQPQLMLAVNARNVAAIEAYRKIGFIDTGVRHEEGFGPQLIFAKPLG</sequence>
<reference evidence="2 3" key="1">
    <citation type="submission" date="2020-08" db="EMBL/GenBank/DDBJ databases">
        <title>Genomic Encyclopedia of Type Strains, Phase IV (KMG-IV): sequencing the most valuable type-strain genomes for metagenomic binning, comparative biology and taxonomic classification.</title>
        <authorList>
            <person name="Goeker M."/>
        </authorList>
    </citation>
    <scope>NUCLEOTIDE SEQUENCE [LARGE SCALE GENOMIC DNA]</scope>
    <source>
        <strain evidence="2 3">DSM 21793</strain>
    </source>
</reference>
<dbReference type="CDD" id="cd04301">
    <property type="entry name" value="NAT_SF"/>
    <property type="match status" value="1"/>
</dbReference>
<name>A0A839ZZP2_9CAUL</name>
<dbReference type="PROSITE" id="PS51186">
    <property type="entry name" value="GNAT"/>
    <property type="match status" value="1"/>
</dbReference>
<accession>A0A839ZZP2</accession>
<dbReference type="Proteomes" id="UP000530564">
    <property type="component" value="Unassembled WGS sequence"/>
</dbReference>
<dbReference type="SUPFAM" id="SSF55729">
    <property type="entry name" value="Acyl-CoA N-acyltransferases (Nat)"/>
    <property type="match status" value="1"/>
</dbReference>
<dbReference type="Gene3D" id="3.40.630.30">
    <property type="match status" value="1"/>
</dbReference>
<dbReference type="InterPro" id="IPR016181">
    <property type="entry name" value="Acyl_CoA_acyltransferase"/>
</dbReference>
<comment type="caution">
    <text evidence="2">The sequence shown here is derived from an EMBL/GenBank/DDBJ whole genome shotgun (WGS) entry which is preliminary data.</text>
</comment>
<gene>
    <name evidence="2" type="ORF">GGQ61_002564</name>
</gene>
<protein>
    <submittedName>
        <fullName evidence="2">Ribosomal protein S18 acetylase RimI-like enzyme</fullName>
    </submittedName>
</protein>
<dbReference type="GO" id="GO:0005840">
    <property type="term" value="C:ribosome"/>
    <property type="evidence" value="ECO:0007669"/>
    <property type="project" value="UniProtKB-KW"/>
</dbReference>
<feature type="domain" description="N-acetyltransferase" evidence="1">
    <location>
        <begin position="13"/>
        <end position="168"/>
    </location>
</feature>
<dbReference type="Pfam" id="PF00583">
    <property type="entry name" value="Acetyltransf_1"/>
    <property type="match status" value="1"/>
</dbReference>
<dbReference type="EMBL" id="JACIDK010000003">
    <property type="protein sequence ID" value="MBB3891836.1"/>
    <property type="molecule type" value="Genomic_DNA"/>
</dbReference>
<dbReference type="AlphaFoldDB" id="A0A839ZZP2"/>
<proteinExistence type="predicted"/>
<evidence type="ECO:0000313" key="2">
    <source>
        <dbReference type="EMBL" id="MBB3891836.1"/>
    </source>
</evidence>
<keyword evidence="3" id="KW-1185">Reference proteome</keyword>
<keyword evidence="2" id="KW-0689">Ribosomal protein</keyword>
<dbReference type="RefSeq" id="WP_183773310.1">
    <property type="nucleotide sequence ID" value="NZ_JACIDK010000003.1"/>
</dbReference>